<dbReference type="SUPFAM" id="SSF52980">
    <property type="entry name" value="Restriction endonuclease-like"/>
    <property type="match status" value="1"/>
</dbReference>
<dbReference type="CDD" id="cd22343">
    <property type="entry name" value="PDDEXK_lambda_exonuclease-like"/>
    <property type="match status" value="1"/>
</dbReference>
<evidence type="ECO:0000256" key="1">
    <source>
        <dbReference type="ARBA" id="ARBA00022723"/>
    </source>
</evidence>
<evidence type="ECO:0000256" key="3">
    <source>
        <dbReference type="ARBA" id="ARBA00022833"/>
    </source>
</evidence>
<feature type="domain" description="Zinc finger PHD-type" evidence="4">
    <location>
        <begin position="275"/>
        <end position="321"/>
    </location>
</feature>
<dbReference type="InterPro" id="IPR011335">
    <property type="entry name" value="Restrct_endonuc-II-like"/>
</dbReference>
<dbReference type="PANTHER" id="PTHR47526:SF3">
    <property type="entry name" value="PHD-TYPE DOMAIN-CONTAINING PROTEIN"/>
    <property type="match status" value="1"/>
</dbReference>
<protein>
    <recommendedName>
        <fullName evidence="4">Zinc finger PHD-type domain-containing protein</fullName>
    </recommendedName>
</protein>
<dbReference type="Gene3D" id="3.30.40.10">
    <property type="entry name" value="Zinc/RING finger domain, C3HC4 (zinc finger)"/>
    <property type="match status" value="1"/>
</dbReference>
<feature type="domain" description="Zinc finger PHD-type" evidence="4">
    <location>
        <begin position="162"/>
        <end position="218"/>
    </location>
</feature>
<evidence type="ECO:0000259" key="4">
    <source>
        <dbReference type="SMART" id="SM00249"/>
    </source>
</evidence>
<dbReference type="GO" id="GO:0008270">
    <property type="term" value="F:zinc ion binding"/>
    <property type="evidence" value="ECO:0007669"/>
    <property type="project" value="UniProtKB-KW"/>
</dbReference>
<organism evidence="5 6">
    <name type="scientific">Pocillopora meandrina</name>
    <dbReference type="NCBI Taxonomy" id="46732"/>
    <lineage>
        <taxon>Eukaryota</taxon>
        <taxon>Metazoa</taxon>
        <taxon>Cnidaria</taxon>
        <taxon>Anthozoa</taxon>
        <taxon>Hexacorallia</taxon>
        <taxon>Scleractinia</taxon>
        <taxon>Astrocoeniina</taxon>
        <taxon>Pocilloporidae</taxon>
        <taxon>Pocillopora</taxon>
    </lineage>
</organism>
<evidence type="ECO:0000256" key="2">
    <source>
        <dbReference type="ARBA" id="ARBA00022771"/>
    </source>
</evidence>
<dbReference type="EMBL" id="CALNXJ010000169">
    <property type="protein sequence ID" value="CAH3168016.1"/>
    <property type="molecule type" value="Genomic_DNA"/>
</dbReference>
<keyword evidence="3" id="KW-0862">Zinc</keyword>
<keyword evidence="6" id="KW-1185">Reference proteome</keyword>
<dbReference type="InterPro" id="IPR019786">
    <property type="entry name" value="Zinc_finger_PHD-type_CS"/>
</dbReference>
<dbReference type="AlphaFoldDB" id="A0AAU9Y6U0"/>
<proteinExistence type="predicted"/>
<dbReference type="InterPro" id="IPR011011">
    <property type="entry name" value="Znf_FYVE_PHD"/>
</dbReference>
<accession>A0AAU9Y6U0</accession>
<evidence type="ECO:0000313" key="6">
    <source>
        <dbReference type="Proteomes" id="UP001159428"/>
    </source>
</evidence>
<dbReference type="Proteomes" id="UP001159428">
    <property type="component" value="Unassembled WGS sequence"/>
</dbReference>
<comment type="caution">
    <text evidence="5">The sequence shown here is derived from an EMBL/GenBank/DDBJ whole genome shotgun (WGS) entry which is preliminary data.</text>
</comment>
<dbReference type="Pfam" id="PF09588">
    <property type="entry name" value="YqaJ"/>
    <property type="match status" value="1"/>
</dbReference>
<sequence length="322" mass="36344">MDAIKSFLSDVASKHANGMNGVKQCGLFVKHDYVFLAASPDGLFVCDCYSPAILEVKCPFSVKEENINLKATYKRVDFFLEEVDGSPRLKHTHKYYTQMQVQMWVTGTNHGYFIVWTKVLKPLYKKRVEFNREYFSVVLNNVTLFYKTYALPVLLGYRDIYQCPKCDKVILEEPEITDMSVENSICCDTCSTWWHLPCANLSQDVAESLESWMCYSCLVDVADSDSDSDSDFDDVPATCTSCDIEMDSTDSVTATMDNAVQTNSRFHVLAGPVELCSVCSSQSIPVGEGHICTICYKPVHAWCSNHEDITRSLELVCKQCQP</sequence>
<gene>
    <name evidence="5" type="ORF">PMEA_00007959</name>
</gene>
<dbReference type="PANTHER" id="PTHR47526">
    <property type="entry name" value="ATP-DEPENDENT DNA HELICASE"/>
    <property type="match status" value="1"/>
</dbReference>
<dbReference type="Gene3D" id="3.90.320.10">
    <property type="match status" value="1"/>
</dbReference>
<dbReference type="PROSITE" id="PS01359">
    <property type="entry name" value="ZF_PHD_1"/>
    <property type="match status" value="1"/>
</dbReference>
<name>A0AAU9Y6U0_9CNID</name>
<dbReference type="InterPro" id="IPR013083">
    <property type="entry name" value="Znf_RING/FYVE/PHD"/>
</dbReference>
<reference evidence="5 6" key="1">
    <citation type="submission" date="2022-05" db="EMBL/GenBank/DDBJ databases">
        <authorList>
            <consortium name="Genoscope - CEA"/>
            <person name="William W."/>
        </authorList>
    </citation>
    <scope>NUCLEOTIDE SEQUENCE [LARGE SCALE GENOMIC DNA]</scope>
</reference>
<dbReference type="InterPro" id="IPR019080">
    <property type="entry name" value="YqaJ_viral_recombinase"/>
</dbReference>
<keyword evidence="1" id="KW-0479">Metal-binding</keyword>
<dbReference type="SUPFAM" id="SSF57903">
    <property type="entry name" value="FYVE/PHD zinc finger"/>
    <property type="match status" value="1"/>
</dbReference>
<keyword evidence="2" id="KW-0863">Zinc-finger</keyword>
<dbReference type="GO" id="GO:0006281">
    <property type="term" value="P:DNA repair"/>
    <property type="evidence" value="ECO:0007669"/>
    <property type="project" value="UniProtKB-ARBA"/>
</dbReference>
<dbReference type="InterPro" id="IPR001965">
    <property type="entry name" value="Znf_PHD"/>
</dbReference>
<dbReference type="SMART" id="SM00249">
    <property type="entry name" value="PHD"/>
    <property type="match status" value="2"/>
</dbReference>
<evidence type="ECO:0000313" key="5">
    <source>
        <dbReference type="EMBL" id="CAH3168016.1"/>
    </source>
</evidence>
<dbReference type="InterPro" id="IPR011604">
    <property type="entry name" value="PDDEXK-like_dom_sf"/>
</dbReference>